<sequence>SSGDDDGDDDGDGGDDDDDDKEGTLGGPEVLQGRTDNDKKEVKEWIDRYEKDANLPLAKV</sequence>
<feature type="non-terminal residue" evidence="2">
    <location>
        <position position="1"/>
    </location>
</feature>
<evidence type="ECO:0000313" key="2">
    <source>
        <dbReference type="EMBL" id="KAF9998538.1"/>
    </source>
</evidence>
<feature type="non-terminal residue" evidence="2">
    <location>
        <position position="60"/>
    </location>
</feature>
<organism evidence="2 3">
    <name type="scientific">Entomortierella chlamydospora</name>
    <dbReference type="NCBI Taxonomy" id="101097"/>
    <lineage>
        <taxon>Eukaryota</taxon>
        <taxon>Fungi</taxon>
        <taxon>Fungi incertae sedis</taxon>
        <taxon>Mucoromycota</taxon>
        <taxon>Mortierellomycotina</taxon>
        <taxon>Mortierellomycetes</taxon>
        <taxon>Mortierellales</taxon>
        <taxon>Mortierellaceae</taxon>
        <taxon>Entomortierella</taxon>
    </lineage>
</organism>
<feature type="compositionally biased region" description="Acidic residues" evidence="1">
    <location>
        <begin position="1"/>
        <end position="21"/>
    </location>
</feature>
<name>A0A9P6MG17_9FUNG</name>
<proteinExistence type="predicted"/>
<reference evidence="2" key="1">
    <citation type="journal article" date="2020" name="Fungal Divers.">
        <title>Resolving the Mortierellaceae phylogeny through synthesis of multi-gene phylogenetics and phylogenomics.</title>
        <authorList>
            <person name="Vandepol N."/>
            <person name="Liber J."/>
            <person name="Desiro A."/>
            <person name="Na H."/>
            <person name="Kennedy M."/>
            <person name="Barry K."/>
            <person name="Grigoriev I.V."/>
            <person name="Miller A.N."/>
            <person name="O'Donnell K."/>
            <person name="Stajich J.E."/>
            <person name="Bonito G."/>
        </authorList>
    </citation>
    <scope>NUCLEOTIDE SEQUENCE</scope>
    <source>
        <strain evidence="2">NRRL 2769</strain>
    </source>
</reference>
<keyword evidence="3" id="KW-1185">Reference proteome</keyword>
<dbReference type="EMBL" id="JAAAID010003355">
    <property type="protein sequence ID" value="KAF9998538.1"/>
    <property type="molecule type" value="Genomic_DNA"/>
</dbReference>
<evidence type="ECO:0000256" key="1">
    <source>
        <dbReference type="SAM" id="MobiDB-lite"/>
    </source>
</evidence>
<protein>
    <submittedName>
        <fullName evidence="2">Uncharacterized protein</fullName>
    </submittedName>
</protein>
<dbReference type="AlphaFoldDB" id="A0A9P6MG17"/>
<feature type="region of interest" description="Disordered" evidence="1">
    <location>
        <begin position="1"/>
        <end position="40"/>
    </location>
</feature>
<gene>
    <name evidence="2" type="ORF">BGZ80_006761</name>
</gene>
<accession>A0A9P6MG17</accession>
<comment type="caution">
    <text evidence="2">The sequence shown here is derived from an EMBL/GenBank/DDBJ whole genome shotgun (WGS) entry which is preliminary data.</text>
</comment>
<evidence type="ECO:0000313" key="3">
    <source>
        <dbReference type="Proteomes" id="UP000703661"/>
    </source>
</evidence>
<dbReference type="Proteomes" id="UP000703661">
    <property type="component" value="Unassembled WGS sequence"/>
</dbReference>